<organism evidence="1 2">
    <name type="scientific">Pseudoatta argentina</name>
    <dbReference type="NCBI Taxonomy" id="621737"/>
    <lineage>
        <taxon>Eukaryota</taxon>
        <taxon>Metazoa</taxon>
        <taxon>Ecdysozoa</taxon>
        <taxon>Arthropoda</taxon>
        <taxon>Hexapoda</taxon>
        <taxon>Insecta</taxon>
        <taxon>Pterygota</taxon>
        <taxon>Neoptera</taxon>
        <taxon>Endopterygota</taxon>
        <taxon>Hymenoptera</taxon>
        <taxon>Apocrita</taxon>
        <taxon>Aculeata</taxon>
        <taxon>Formicoidea</taxon>
        <taxon>Formicidae</taxon>
        <taxon>Myrmicinae</taxon>
        <taxon>Pseudoatta</taxon>
    </lineage>
</organism>
<feature type="non-terminal residue" evidence="1">
    <location>
        <position position="182"/>
    </location>
</feature>
<dbReference type="Pfam" id="PF14223">
    <property type="entry name" value="Retrotran_gag_2"/>
    <property type="match status" value="1"/>
</dbReference>
<dbReference type="Proteomes" id="UP000668214">
    <property type="component" value="Unassembled WGS sequence"/>
</dbReference>
<evidence type="ECO:0000313" key="2">
    <source>
        <dbReference type="Proteomes" id="UP000668214"/>
    </source>
</evidence>
<accession>A0A836FDH5</accession>
<reference evidence="1" key="1">
    <citation type="submission" date="2020-02" db="EMBL/GenBank/DDBJ databases">
        <title>Relaxed selection underlies rapid genomic changes in the transitions from sociality to social parasitism in ants.</title>
        <authorList>
            <person name="Bi X."/>
        </authorList>
    </citation>
    <scope>NUCLEOTIDE SEQUENCE</scope>
    <source>
        <strain evidence="1">BGI-DK2014c</strain>
        <tissue evidence="1">Whole body</tissue>
    </source>
</reference>
<comment type="caution">
    <text evidence="1">The sequence shown here is derived from an EMBL/GenBank/DDBJ whole genome shotgun (WGS) entry which is preliminary data.</text>
</comment>
<name>A0A836FDH5_9HYME</name>
<dbReference type="AlphaFoldDB" id="A0A836FDH5"/>
<dbReference type="EMBL" id="JAANIA010000926">
    <property type="protein sequence ID" value="KAG5322669.1"/>
    <property type="molecule type" value="Genomic_DNA"/>
</dbReference>
<dbReference type="PANTHER" id="PTHR35317:SF40">
    <property type="entry name" value="CCHC-TYPE DOMAIN-CONTAINING PROTEIN"/>
    <property type="match status" value="1"/>
</dbReference>
<gene>
    <name evidence="1" type="primary">Polx_6</name>
    <name evidence="1" type="ORF">G6Z78_0006616</name>
</gene>
<evidence type="ECO:0000313" key="1">
    <source>
        <dbReference type="EMBL" id="KAG5322669.1"/>
    </source>
</evidence>
<feature type="non-terminal residue" evidence="1">
    <location>
        <position position="1"/>
    </location>
</feature>
<dbReference type="PANTHER" id="PTHR35317">
    <property type="entry name" value="OS04G0629600 PROTEIN"/>
    <property type="match status" value="1"/>
</dbReference>
<protein>
    <submittedName>
        <fullName evidence="1">POLX protein</fullName>
    </submittedName>
</protein>
<proteinExistence type="predicted"/>
<keyword evidence="2" id="KW-1185">Reference proteome</keyword>
<sequence length="182" mass="20851">YCGMKNSISKFDSQNFQLWKFQVKTILLAHDFLDIIEGREAAPTALHARTKKDTKAKFILSSSMEYSQLEYLIRCSTAAEMWTKLSDIHEQKSGSNKLTLTTKFHKYRMMTGDSVAQHITKMKNMANQLKDIGEGVSDVMIMAKILGTLPTKYSAFISGTASHRQNKLCFPYERDYFKKRQG</sequence>